<keyword evidence="5" id="KW-1185">Reference proteome</keyword>
<accession>A0A4R4RXP4</accession>
<dbReference type="InterPro" id="IPR012334">
    <property type="entry name" value="Pectin_lyas_fold"/>
</dbReference>
<dbReference type="InterPro" id="IPR011050">
    <property type="entry name" value="Pectin_lyase_fold/virulence"/>
</dbReference>
<dbReference type="Proteomes" id="UP000295621">
    <property type="component" value="Unassembled WGS sequence"/>
</dbReference>
<dbReference type="SUPFAM" id="SSF51126">
    <property type="entry name" value="Pectin lyase-like"/>
    <property type="match status" value="1"/>
</dbReference>
<dbReference type="EMBL" id="SMKL01000005">
    <property type="protein sequence ID" value="TDC54169.1"/>
    <property type="molecule type" value="Genomic_DNA"/>
</dbReference>
<proteinExistence type="predicted"/>
<evidence type="ECO:0000259" key="3">
    <source>
        <dbReference type="Pfam" id="PF05048"/>
    </source>
</evidence>
<feature type="region of interest" description="Disordered" evidence="1">
    <location>
        <begin position="362"/>
        <end position="406"/>
    </location>
</feature>
<feature type="chain" id="PRO_5020869095" evidence="2">
    <location>
        <begin position="26"/>
        <end position="406"/>
    </location>
</feature>
<dbReference type="Pfam" id="PF05048">
    <property type="entry name" value="NosD"/>
    <property type="match status" value="1"/>
</dbReference>
<evidence type="ECO:0000256" key="1">
    <source>
        <dbReference type="SAM" id="MobiDB-lite"/>
    </source>
</evidence>
<comment type="caution">
    <text evidence="4">The sequence shown here is derived from an EMBL/GenBank/DDBJ whole genome shotgun (WGS) entry which is preliminary data.</text>
</comment>
<dbReference type="InterPro" id="IPR007742">
    <property type="entry name" value="NosD_dom"/>
</dbReference>
<organism evidence="4 5">
    <name type="scientific">Jiangella ureilytica</name>
    <dbReference type="NCBI Taxonomy" id="2530374"/>
    <lineage>
        <taxon>Bacteria</taxon>
        <taxon>Bacillati</taxon>
        <taxon>Actinomycetota</taxon>
        <taxon>Actinomycetes</taxon>
        <taxon>Jiangellales</taxon>
        <taxon>Jiangellaceae</taxon>
        <taxon>Jiangella</taxon>
    </lineage>
</organism>
<feature type="signal peptide" evidence="2">
    <location>
        <begin position="1"/>
        <end position="25"/>
    </location>
</feature>
<evidence type="ECO:0000256" key="2">
    <source>
        <dbReference type="SAM" id="SignalP"/>
    </source>
</evidence>
<keyword evidence="2" id="KW-0732">Signal</keyword>
<feature type="domain" description="Periplasmic copper-binding protein NosD beta helix" evidence="3">
    <location>
        <begin position="166"/>
        <end position="332"/>
    </location>
</feature>
<dbReference type="AlphaFoldDB" id="A0A4R4RXP4"/>
<protein>
    <submittedName>
        <fullName evidence="4">Right-handed parallel beta-helix repeat-containing protein</fullName>
    </submittedName>
</protein>
<feature type="compositionally biased region" description="Basic and acidic residues" evidence="1">
    <location>
        <begin position="362"/>
        <end position="384"/>
    </location>
</feature>
<evidence type="ECO:0000313" key="5">
    <source>
        <dbReference type="Proteomes" id="UP000295621"/>
    </source>
</evidence>
<dbReference type="OrthoDB" id="3465763at2"/>
<dbReference type="Gene3D" id="2.160.20.10">
    <property type="entry name" value="Single-stranded right-handed beta-helix, Pectin lyase-like"/>
    <property type="match status" value="1"/>
</dbReference>
<reference evidence="4 5" key="1">
    <citation type="submission" date="2019-02" db="EMBL/GenBank/DDBJ databases">
        <title>Draft genome sequences of novel Actinobacteria.</title>
        <authorList>
            <person name="Sahin N."/>
            <person name="Ay H."/>
            <person name="Saygin H."/>
        </authorList>
    </citation>
    <scope>NUCLEOTIDE SEQUENCE [LARGE SCALE GENOMIC DNA]</scope>
    <source>
        <strain evidence="4 5">KC603</strain>
    </source>
</reference>
<feature type="compositionally biased region" description="Low complexity" evidence="1">
    <location>
        <begin position="28"/>
        <end position="45"/>
    </location>
</feature>
<evidence type="ECO:0000313" key="4">
    <source>
        <dbReference type="EMBL" id="TDC54169.1"/>
    </source>
</evidence>
<name>A0A4R4RXP4_9ACTN</name>
<dbReference type="RefSeq" id="WP_131979062.1">
    <property type="nucleotide sequence ID" value="NZ_SMKL01000005.1"/>
</dbReference>
<feature type="region of interest" description="Disordered" evidence="1">
    <location>
        <begin position="28"/>
        <end position="49"/>
    </location>
</feature>
<gene>
    <name evidence="4" type="ORF">E1212_03275</name>
</gene>
<sequence>MGRVIRLAVTAVLVALAAAVPGAQAATETPAADATPDAPESPAADGPFLLYMAPDGATANTGLTPSSPLPTLAAVQTRLKEYDPQTDVEVHIAPGTYVAPETRWSTYIYGHSISFMPAGYSPGDPAPTRPIFQGTGSDEYWLQARLGGTDMGGTTDLRFYYLQVRDYRRGGLTLAGRVDNSTGVRVPDGPGVNGNTVYGMRFERMGDVYVPGAPGFGGLTLINSDDNVVRNNHFVRLENTQVNLSAVHGVYLAHGSDHNIVDSNVFSYITGSPVRVRNSSDENVFHGNRFNYTSYSPVGFYSEWFCDDACAAANASPQECGSFGNRFYGNELGPSYPGTHLPQQWRDPKDLTEIGPPACVRDSQEPWVRARDNTRIQRTARSDQDDLAEAPARLQGSMRRSGALQR</sequence>